<gene>
    <name evidence="1" type="ORF">MUK72_13645</name>
</gene>
<evidence type="ECO:0000313" key="2">
    <source>
        <dbReference type="Proteomes" id="UP000830542"/>
    </source>
</evidence>
<keyword evidence="2" id="KW-1185">Reference proteome</keyword>
<dbReference type="GeneID" id="71762911"/>
<dbReference type="EMBL" id="CP095005">
    <property type="protein sequence ID" value="UOO94998.1"/>
    <property type="molecule type" value="Genomic_DNA"/>
</dbReference>
<sequence length="107" mass="11937">MTILVVRMVACFLVEEQIHLLQPSDITEKLLTLFTIRGVDIGLNRDDAWNQTKSQVSECSTVFNLDNYYIESNFKTILNQGKLSAVFGDQITAGWWGGGVSSTESDC</sequence>
<dbReference type="KEGG" id="hdo:MUK72_13645"/>
<proteinExistence type="predicted"/>
<dbReference type="RefSeq" id="WP_244702092.1">
    <property type="nucleotide sequence ID" value="NZ_CP095005.1"/>
</dbReference>
<protein>
    <submittedName>
        <fullName evidence="1">Uncharacterized protein</fullName>
    </submittedName>
</protein>
<evidence type="ECO:0000313" key="1">
    <source>
        <dbReference type="EMBL" id="UOO94998.1"/>
    </source>
</evidence>
<organism evidence="1 2">
    <name type="scientific">Halococcus dombrowskii</name>
    <dbReference type="NCBI Taxonomy" id="179637"/>
    <lineage>
        <taxon>Archaea</taxon>
        <taxon>Methanobacteriati</taxon>
        <taxon>Methanobacteriota</taxon>
        <taxon>Stenosarchaea group</taxon>
        <taxon>Halobacteria</taxon>
        <taxon>Halobacteriales</taxon>
        <taxon>Halococcaceae</taxon>
        <taxon>Halococcus</taxon>
    </lineage>
</organism>
<accession>A0AAX3ALD3</accession>
<dbReference type="Proteomes" id="UP000830542">
    <property type="component" value="Chromosome"/>
</dbReference>
<reference evidence="1" key="1">
    <citation type="submission" date="2022-04" db="EMBL/GenBank/DDBJ databases">
        <title>Sequencing and genomic assembly of Halococcus dombrowskii.</title>
        <authorList>
            <person name="Lim S.W."/>
            <person name="MacLea K.S."/>
        </authorList>
    </citation>
    <scope>NUCLEOTIDE SEQUENCE</scope>
    <source>
        <strain evidence="1">H4</strain>
    </source>
</reference>
<dbReference type="AlphaFoldDB" id="A0AAX3ALD3"/>
<name>A0AAX3ALD3_HALDO</name>